<evidence type="ECO:0000256" key="3">
    <source>
        <dbReference type="ARBA" id="ARBA00022490"/>
    </source>
</evidence>
<organism evidence="10 11">
    <name type="scientific">Thyridium curvatum</name>
    <dbReference type="NCBI Taxonomy" id="1093900"/>
    <lineage>
        <taxon>Eukaryota</taxon>
        <taxon>Fungi</taxon>
        <taxon>Dikarya</taxon>
        <taxon>Ascomycota</taxon>
        <taxon>Pezizomycotina</taxon>
        <taxon>Sordariomycetes</taxon>
        <taxon>Sordariomycetidae</taxon>
        <taxon>Thyridiales</taxon>
        <taxon>Thyridiaceae</taxon>
        <taxon>Thyridium</taxon>
    </lineage>
</organism>
<sequence length="265" mass="28355">MSQNSKANTITVTLRDVAKMIDHSLLHPTMTDADILDGLRIAKKYNTATACIKPYSIPLAKRELEGTGVLICPVLGFPHGNSTTEVKVFEADAAAAAGGQEIDMVINIGKALGGDWDYVSDEIRQVNDAVTGRGAALKVIFENDFLQEGHIIKLCEICSDVGVAFVKTSTGYGFVKQDNGMYTYKGATVPHLKLMRQSCKPRVQIKAAGGVRTLDDLLYVMSLGVTRIGATATVAIMEEAVRRGISDQPAEVAFTPIKGSDGGAY</sequence>
<comment type="similarity">
    <text evidence="1">Belongs to the DeoC/FbaB aldolase family. DeoC type 1 subfamily.</text>
</comment>
<dbReference type="InterPro" id="IPR011343">
    <property type="entry name" value="DeoC"/>
</dbReference>
<dbReference type="PANTHER" id="PTHR10889:SF1">
    <property type="entry name" value="DEOXYRIBOSE-PHOSPHATE ALDOLASE"/>
    <property type="match status" value="1"/>
</dbReference>
<dbReference type="GO" id="GO:0046386">
    <property type="term" value="P:deoxyribose phosphate catabolic process"/>
    <property type="evidence" value="ECO:0007669"/>
    <property type="project" value="UniProtKB-UniPathway"/>
</dbReference>
<dbReference type="GO" id="GO:0016052">
    <property type="term" value="P:carbohydrate catabolic process"/>
    <property type="evidence" value="ECO:0007669"/>
    <property type="project" value="TreeGrafter"/>
</dbReference>
<name>A0A507AF94_9PEZI</name>
<keyword evidence="11" id="KW-1185">Reference proteome</keyword>
<dbReference type="Gene3D" id="3.20.20.70">
    <property type="entry name" value="Aldolase class I"/>
    <property type="match status" value="1"/>
</dbReference>
<dbReference type="CDD" id="cd00959">
    <property type="entry name" value="DeoC"/>
    <property type="match status" value="1"/>
</dbReference>
<evidence type="ECO:0000313" key="10">
    <source>
        <dbReference type="EMBL" id="TPX07252.1"/>
    </source>
</evidence>
<dbReference type="AlphaFoldDB" id="A0A507AF94"/>
<dbReference type="HAMAP" id="MF_00114">
    <property type="entry name" value="DeoC_type1"/>
    <property type="match status" value="1"/>
</dbReference>
<proteinExistence type="inferred from homology"/>
<keyword evidence="4" id="KW-0456">Lyase</keyword>
<dbReference type="STRING" id="1093900.A0A507AF94"/>
<dbReference type="InterPro" id="IPR028581">
    <property type="entry name" value="DeoC_typeI"/>
</dbReference>
<dbReference type="GO" id="GO:0005737">
    <property type="term" value="C:cytoplasm"/>
    <property type="evidence" value="ECO:0007669"/>
    <property type="project" value="InterPro"/>
</dbReference>
<protein>
    <recommendedName>
        <fullName evidence="2">deoxyribose-phosphate aldolase</fullName>
        <ecNumber evidence="2">4.1.2.4</ecNumber>
    </recommendedName>
    <alternativeName>
        <fullName evidence="6">2-deoxy-D-ribose 5-phosphate aldolase</fullName>
    </alternativeName>
</protein>
<dbReference type="Proteomes" id="UP000319257">
    <property type="component" value="Unassembled WGS sequence"/>
</dbReference>
<dbReference type="PIRSF" id="PIRSF001357">
    <property type="entry name" value="DeoC"/>
    <property type="match status" value="1"/>
</dbReference>
<evidence type="ECO:0000256" key="9">
    <source>
        <dbReference type="PIRSR" id="PIRSR001357-50"/>
    </source>
</evidence>
<evidence type="ECO:0000256" key="8">
    <source>
        <dbReference type="ARBA" id="ARBA00056337"/>
    </source>
</evidence>
<dbReference type="Pfam" id="PF01791">
    <property type="entry name" value="DeoC"/>
    <property type="match status" value="1"/>
</dbReference>
<dbReference type="SUPFAM" id="SSF51569">
    <property type="entry name" value="Aldolase"/>
    <property type="match status" value="1"/>
</dbReference>
<comment type="caution">
    <text evidence="10">The sequence shown here is derived from an EMBL/GenBank/DDBJ whole genome shotgun (WGS) entry which is preliminary data.</text>
</comment>
<evidence type="ECO:0000256" key="7">
    <source>
        <dbReference type="ARBA" id="ARBA00048791"/>
    </source>
</evidence>
<dbReference type="GO" id="GO:0009264">
    <property type="term" value="P:deoxyribonucleotide catabolic process"/>
    <property type="evidence" value="ECO:0007669"/>
    <property type="project" value="InterPro"/>
</dbReference>
<dbReference type="InterPro" id="IPR013785">
    <property type="entry name" value="Aldolase_TIM"/>
</dbReference>
<dbReference type="UniPathway" id="UPA00002">
    <property type="reaction ID" value="UER00468"/>
</dbReference>
<dbReference type="GeneID" id="41978293"/>
<evidence type="ECO:0000256" key="2">
    <source>
        <dbReference type="ARBA" id="ARBA00012515"/>
    </source>
</evidence>
<comment type="function">
    <text evidence="8">Catalyzes a reversible aldol reaction between acetaldehyde and D-glyceraldehyde 3-phosphate to generate 2-deoxy-D-ribose 5-phosphate.</text>
</comment>
<evidence type="ECO:0000313" key="11">
    <source>
        <dbReference type="Proteomes" id="UP000319257"/>
    </source>
</evidence>
<evidence type="ECO:0000256" key="5">
    <source>
        <dbReference type="ARBA" id="ARBA00023270"/>
    </source>
</evidence>
<dbReference type="NCBIfam" id="TIGR00126">
    <property type="entry name" value="deoC"/>
    <property type="match status" value="1"/>
</dbReference>
<dbReference type="InterPro" id="IPR002915">
    <property type="entry name" value="DeoC/FbaB/LacD_aldolase"/>
</dbReference>
<feature type="active site" description="Proton donor/acceptor" evidence="9">
    <location>
        <position position="206"/>
    </location>
</feature>
<dbReference type="InParanoid" id="A0A507AF94"/>
<reference evidence="10 11" key="1">
    <citation type="submission" date="2019-06" db="EMBL/GenBank/DDBJ databases">
        <title>Draft genome sequence of the filamentous fungus Phialemoniopsis curvata isolated from diesel fuel.</title>
        <authorList>
            <person name="Varaljay V.A."/>
            <person name="Lyon W.J."/>
            <person name="Crouch A.L."/>
            <person name="Drake C.E."/>
            <person name="Hollomon J.M."/>
            <person name="Nadeau L.J."/>
            <person name="Nunn H.S."/>
            <person name="Stevenson B.S."/>
            <person name="Bojanowski C.L."/>
            <person name="Crookes-Goodson W.J."/>
        </authorList>
    </citation>
    <scope>NUCLEOTIDE SEQUENCE [LARGE SCALE GENOMIC DNA]</scope>
    <source>
        <strain evidence="10 11">D216</strain>
    </source>
</reference>
<comment type="catalytic activity">
    <reaction evidence="7">
        <text>2-deoxy-D-ribose 5-phosphate = D-glyceraldehyde 3-phosphate + acetaldehyde</text>
        <dbReference type="Rhea" id="RHEA:12821"/>
        <dbReference type="ChEBI" id="CHEBI:15343"/>
        <dbReference type="ChEBI" id="CHEBI:59776"/>
        <dbReference type="ChEBI" id="CHEBI:62877"/>
        <dbReference type="EC" id="4.1.2.4"/>
    </reaction>
</comment>
<dbReference type="EMBL" id="SKBQ01000092">
    <property type="protein sequence ID" value="TPX07252.1"/>
    <property type="molecule type" value="Genomic_DNA"/>
</dbReference>
<gene>
    <name evidence="10" type="ORF">E0L32_010846</name>
</gene>
<dbReference type="RefSeq" id="XP_030988963.1">
    <property type="nucleotide sequence ID" value="XM_031133509.1"/>
</dbReference>
<dbReference type="PANTHER" id="PTHR10889">
    <property type="entry name" value="DEOXYRIBOSE-PHOSPHATE ALDOLASE"/>
    <property type="match status" value="1"/>
</dbReference>
<keyword evidence="3" id="KW-0963">Cytoplasm</keyword>
<feature type="active site" description="Schiff-base intermediate with acetaldehyde" evidence="9">
    <location>
        <position position="167"/>
    </location>
</feature>
<dbReference type="OrthoDB" id="70823at2759"/>
<dbReference type="GO" id="GO:0004139">
    <property type="term" value="F:deoxyribose-phosphate aldolase activity"/>
    <property type="evidence" value="ECO:0007669"/>
    <property type="project" value="UniProtKB-EC"/>
</dbReference>
<keyword evidence="5 9" id="KW-0704">Schiff base</keyword>
<evidence type="ECO:0000256" key="4">
    <source>
        <dbReference type="ARBA" id="ARBA00023239"/>
    </source>
</evidence>
<dbReference type="SMART" id="SM01133">
    <property type="entry name" value="DeoC"/>
    <property type="match status" value="1"/>
</dbReference>
<accession>A0A507AF94</accession>
<dbReference type="EC" id="4.1.2.4" evidence="2"/>
<dbReference type="FunFam" id="3.20.20.70:FF:000198">
    <property type="entry name" value="Deoxyribose-phosphate aldolase"/>
    <property type="match status" value="1"/>
</dbReference>
<evidence type="ECO:0000256" key="1">
    <source>
        <dbReference type="ARBA" id="ARBA00010936"/>
    </source>
</evidence>
<evidence type="ECO:0000256" key="6">
    <source>
        <dbReference type="ARBA" id="ARBA00032755"/>
    </source>
</evidence>